<reference evidence="1" key="1">
    <citation type="journal article" date="2011" name="PLoS Genet.">
        <title>Parallel evolution of a type IV secretion system in radiating lineages of the host-restricted bacterial pathogen Bartonella.</title>
        <authorList>
            <person name="Engel P."/>
            <person name="Salzburger W."/>
            <person name="Liesch M."/>
            <person name="Chang C.C."/>
            <person name="Maruyama S."/>
            <person name="Lanz C."/>
            <person name="Calteau A."/>
            <person name="Lajus A."/>
            <person name="Medigue C."/>
            <person name="Schuster S.C."/>
            <person name="Dehio C."/>
        </authorList>
    </citation>
    <scope>NUCLEOTIDE SEQUENCE</scope>
    <source>
        <strain evidence="1">ATCC BAA-1498</strain>
    </source>
</reference>
<name>E6YM15_9HYPH</name>
<dbReference type="AlphaFoldDB" id="E6YM15"/>
<organism evidence="1">
    <name type="scientific">Bartonella rochalimae ATCC BAA-1498</name>
    <dbReference type="NCBI Taxonomy" id="685782"/>
    <lineage>
        <taxon>Bacteria</taxon>
        <taxon>Pseudomonadati</taxon>
        <taxon>Pseudomonadota</taxon>
        <taxon>Alphaproteobacteria</taxon>
        <taxon>Hyphomicrobiales</taxon>
        <taxon>Bartonellaceae</taxon>
        <taxon>Bartonella</taxon>
    </lineage>
</organism>
<protein>
    <submittedName>
        <fullName evidence="1">Uncharacterized protein</fullName>
    </submittedName>
</protein>
<sequence>MIRRDSFSAILATSGQMIEKTVETHNLSKLIIFLLHSKFKSFFLP</sequence>
<dbReference type="EMBL" id="FN645459">
    <property type="protein sequence ID" value="CBI77917.1"/>
    <property type="molecule type" value="Genomic_DNA"/>
</dbReference>
<gene>
    <name evidence="1" type="ORF">BARRO_50266</name>
</gene>
<accession>E6YM15</accession>
<proteinExistence type="predicted"/>
<evidence type="ECO:0000313" key="1">
    <source>
        <dbReference type="EMBL" id="CBI77917.1"/>
    </source>
</evidence>